<dbReference type="GO" id="GO:0016747">
    <property type="term" value="F:acyltransferase activity, transferring groups other than amino-acyl groups"/>
    <property type="evidence" value="ECO:0007669"/>
    <property type="project" value="InterPro"/>
</dbReference>
<proteinExistence type="predicted"/>
<dbReference type="PANTHER" id="PTHR43877">
    <property type="entry name" value="AMINOALKYLPHOSPHONATE N-ACETYLTRANSFERASE-RELATED-RELATED"/>
    <property type="match status" value="1"/>
</dbReference>
<comment type="caution">
    <text evidence="4">The sequence shown here is derived from an EMBL/GenBank/DDBJ whole genome shotgun (WGS) entry which is preliminary data.</text>
</comment>
<evidence type="ECO:0000256" key="2">
    <source>
        <dbReference type="ARBA" id="ARBA00023315"/>
    </source>
</evidence>
<accession>A0A9D1LRA7</accession>
<dbReference type="InterPro" id="IPR016181">
    <property type="entry name" value="Acyl_CoA_acyltransferase"/>
</dbReference>
<sequence>MDIEIRDATPYDADAIARIYREALGYEYMTGDIVRAKLAEMNARGGYMTCVALAGGAVAGVISAQRALALEIAGEYVTILGLAVDAGVRRRGVGRALMEHVENAARAAGIKHIMLTSGFARTGAHAFYERLGYCKRSYKLVKGDKY</sequence>
<evidence type="ECO:0000256" key="1">
    <source>
        <dbReference type="ARBA" id="ARBA00022679"/>
    </source>
</evidence>
<dbReference type="Proteomes" id="UP000824123">
    <property type="component" value="Unassembled WGS sequence"/>
</dbReference>
<evidence type="ECO:0000313" key="4">
    <source>
        <dbReference type="EMBL" id="HIU46556.1"/>
    </source>
</evidence>
<dbReference type="EMBL" id="DVNK01000032">
    <property type="protein sequence ID" value="HIU46556.1"/>
    <property type="molecule type" value="Genomic_DNA"/>
</dbReference>
<dbReference type="Gene3D" id="3.40.630.30">
    <property type="match status" value="1"/>
</dbReference>
<keyword evidence="2" id="KW-0012">Acyltransferase</keyword>
<reference evidence="4" key="1">
    <citation type="submission" date="2020-10" db="EMBL/GenBank/DDBJ databases">
        <authorList>
            <person name="Gilroy R."/>
        </authorList>
    </citation>
    <scope>NUCLEOTIDE SEQUENCE</scope>
    <source>
        <strain evidence="4">ChiSxjej2B14-8506</strain>
    </source>
</reference>
<dbReference type="InterPro" id="IPR050832">
    <property type="entry name" value="Bact_Acetyltransf"/>
</dbReference>
<dbReference type="SUPFAM" id="SSF55729">
    <property type="entry name" value="Acyl-CoA N-acyltransferases (Nat)"/>
    <property type="match status" value="1"/>
</dbReference>
<feature type="domain" description="N-acetyltransferase" evidence="3">
    <location>
        <begin position="3"/>
        <end position="146"/>
    </location>
</feature>
<dbReference type="Pfam" id="PF00583">
    <property type="entry name" value="Acetyltransf_1"/>
    <property type="match status" value="1"/>
</dbReference>
<gene>
    <name evidence="4" type="ORF">IAC59_04785</name>
</gene>
<dbReference type="PROSITE" id="PS51186">
    <property type="entry name" value="GNAT"/>
    <property type="match status" value="1"/>
</dbReference>
<organism evidence="4 5">
    <name type="scientific">Candidatus Fimadaptatus faecigallinarum</name>
    <dbReference type="NCBI Taxonomy" id="2840814"/>
    <lineage>
        <taxon>Bacteria</taxon>
        <taxon>Bacillati</taxon>
        <taxon>Bacillota</taxon>
        <taxon>Clostridia</taxon>
        <taxon>Eubacteriales</taxon>
        <taxon>Candidatus Fimadaptatus</taxon>
    </lineage>
</organism>
<dbReference type="InterPro" id="IPR000182">
    <property type="entry name" value="GNAT_dom"/>
</dbReference>
<protein>
    <submittedName>
        <fullName evidence="4">GNAT family N-acetyltransferase</fullName>
    </submittedName>
</protein>
<keyword evidence="1" id="KW-0808">Transferase</keyword>
<dbReference type="AlphaFoldDB" id="A0A9D1LRA7"/>
<name>A0A9D1LRA7_9FIRM</name>
<evidence type="ECO:0000259" key="3">
    <source>
        <dbReference type="PROSITE" id="PS51186"/>
    </source>
</evidence>
<dbReference type="PANTHER" id="PTHR43877:SF1">
    <property type="entry name" value="ACETYLTRANSFERASE"/>
    <property type="match status" value="1"/>
</dbReference>
<evidence type="ECO:0000313" key="5">
    <source>
        <dbReference type="Proteomes" id="UP000824123"/>
    </source>
</evidence>
<reference evidence="4" key="2">
    <citation type="journal article" date="2021" name="PeerJ">
        <title>Extensive microbial diversity within the chicken gut microbiome revealed by metagenomics and culture.</title>
        <authorList>
            <person name="Gilroy R."/>
            <person name="Ravi A."/>
            <person name="Getino M."/>
            <person name="Pursley I."/>
            <person name="Horton D.L."/>
            <person name="Alikhan N.F."/>
            <person name="Baker D."/>
            <person name="Gharbi K."/>
            <person name="Hall N."/>
            <person name="Watson M."/>
            <person name="Adriaenssens E.M."/>
            <person name="Foster-Nyarko E."/>
            <person name="Jarju S."/>
            <person name="Secka A."/>
            <person name="Antonio M."/>
            <person name="Oren A."/>
            <person name="Chaudhuri R.R."/>
            <person name="La Ragione R."/>
            <person name="Hildebrand F."/>
            <person name="Pallen M.J."/>
        </authorList>
    </citation>
    <scope>NUCLEOTIDE SEQUENCE</scope>
    <source>
        <strain evidence="4">ChiSxjej2B14-8506</strain>
    </source>
</reference>
<dbReference type="CDD" id="cd04301">
    <property type="entry name" value="NAT_SF"/>
    <property type="match status" value="1"/>
</dbReference>